<feature type="transmembrane region" description="Helical" evidence="5">
    <location>
        <begin position="227"/>
        <end position="246"/>
    </location>
</feature>
<feature type="transmembrane region" description="Helical" evidence="5">
    <location>
        <begin position="101"/>
        <end position="121"/>
    </location>
</feature>
<evidence type="ECO:0000256" key="3">
    <source>
        <dbReference type="ARBA" id="ARBA00022989"/>
    </source>
</evidence>
<dbReference type="EMBL" id="RXOL01000007">
    <property type="protein sequence ID" value="RVQ65470.1"/>
    <property type="molecule type" value="Genomic_DNA"/>
</dbReference>
<evidence type="ECO:0000256" key="1">
    <source>
        <dbReference type="ARBA" id="ARBA00004141"/>
    </source>
</evidence>
<feature type="transmembrane region" description="Helical" evidence="5">
    <location>
        <begin position="165"/>
        <end position="184"/>
    </location>
</feature>
<protein>
    <submittedName>
        <fullName evidence="6">Bile acid:sodium symporter family protein</fullName>
    </submittedName>
</protein>
<keyword evidence="3 5" id="KW-1133">Transmembrane helix</keyword>
<dbReference type="Gene3D" id="1.20.1530.20">
    <property type="match status" value="1"/>
</dbReference>
<dbReference type="Proteomes" id="UP000283003">
    <property type="component" value="Unassembled WGS sequence"/>
</dbReference>
<evidence type="ECO:0000313" key="6">
    <source>
        <dbReference type="EMBL" id="RVQ65470.1"/>
    </source>
</evidence>
<reference evidence="6 7" key="1">
    <citation type="submission" date="2018-12" db="EMBL/GenBank/DDBJ databases">
        <title>Croceicoccus ponticola sp. nov., a lipolytic bacterium isolated from seawater.</title>
        <authorList>
            <person name="Yoon J.-H."/>
        </authorList>
    </citation>
    <scope>NUCLEOTIDE SEQUENCE [LARGE SCALE GENOMIC DNA]</scope>
    <source>
        <strain evidence="6 7">GM-16</strain>
    </source>
</reference>
<organism evidence="6 7">
    <name type="scientific">Croceicoccus ponticola</name>
    <dbReference type="NCBI Taxonomy" id="2217664"/>
    <lineage>
        <taxon>Bacteria</taxon>
        <taxon>Pseudomonadati</taxon>
        <taxon>Pseudomonadota</taxon>
        <taxon>Alphaproteobacteria</taxon>
        <taxon>Sphingomonadales</taxon>
        <taxon>Erythrobacteraceae</taxon>
        <taxon>Croceicoccus</taxon>
    </lineage>
</organism>
<gene>
    <name evidence="6" type="ORF">EKN06_13110</name>
</gene>
<dbReference type="GO" id="GO:0016020">
    <property type="term" value="C:membrane"/>
    <property type="evidence" value="ECO:0007669"/>
    <property type="project" value="UniProtKB-SubCell"/>
</dbReference>
<sequence length="339" mass="35169">MLNRITNLFAVWTVLGVGWAWMAPDQFAWVTDGSIRPLGQPLVSVMLGVIMLGMGLTLTLADFHRVAKMPRAVLAGVVLQFTIMPLTGAGLAAAFALPTGLAVGIILVACCPGGTASNVIAFMARANVALSVTLTMASTMIAIVLTPLLTGWLAGVYIEIDRWELFTGMVSVVLIPVVVGVALARTVPRLTHRIAPVAPLVSILFVVIIVAGIVAKSKPLIEAHAGVLLAALFLLHAIGFALGWAISRMLGFGRNETRTISIEVGMQNSGLGASLASAPSFAAQFVNPMQAALAPVPAAISAVYHVVIGSILAAIWQHGADVAKSDGVVDDTSAEEALA</sequence>
<accession>A0A437GV38</accession>
<dbReference type="RefSeq" id="WP_127613444.1">
    <property type="nucleotide sequence ID" value="NZ_RXOL01000007.1"/>
</dbReference>
<dbReference type="InterPro" id="IPR004710">
    <property type="entry name" value="Bilac:Na_transpt"/>
</dbReference>
<feature type="transmembrane region" description="Helical" evidence="5">
    <location>
        <begin position="128"/>
        <end position="153"/>
    </location>
</feature>
<dbReference type="PANTHER" id="PTHR10361">
    <property type="entry name" value="SODIUM-BILE ACID COTRANSPORTER"/>
    <property type="match status" value="1"/>
</dbReference>
<feature type="transmembrane region" description="Helical" evidence="5">
    <location>
        <begin position="42"/>
        <end position="61"/>
    </location>
</feature>
<dbReference type="PANTHER" id="PTHR10361:SF28">
    <property type="entry name" value="P3 PROTEIN-RELATED"/>
    <property type="match status" value="1"/>
</dbReference>
<evidence type="ECO:0000256" key="5">
    <source>
        <dbReference type="SAM" id="Phobius"/>
    </source>
</evidence>
<dbReference type="OrthoDB" id="9806785at2"/>
<dbReference type="AlphaFoldDB" id="A0A437GV38"/>
<evidence type="ECO:0000256" key="4">
    <source>
        <dbReference type="ARBA" id="ARBA00023136"/>
    </source>
</evidence>
<comment type="caution">
    <text evidence="6">The sequence shown here is derived from an EMBL/GenBank/DDBJ whole genome shotgun (WGS) entry which is preliminary data.</text>
</comment>
<dbReference type="InterPro" id="IPR038770">
    <property type="entry name" value="Na+/solute_symporter_sf"/>
</dbReference>
<feature type="transmembrane region" description="Helical" evidence="5">
    <location>
        <begin position="196"/>
        <end position="215"/>
    </location>
</feature>
<comment type="subcellular location">
    <subcellularLocation>
        <location evidence="1">Membrane</location>
        <topology evidence="1">Multi-pass membrane protein</topology>
    </subcellularLocation>
</comment>
<evidence type="ECO:0000256" key="2">
    <source>
        <dbReference type="ARBA" id="ARBA00022692"/>
    </source>
</evidence>
<keyword evidence="7" id="KW-1185">Reference proteome</keyword>
<proteinExistence type="predicted"/>
<dbReference type="InterPro" id="IPR002657">
    <property type="entry name" value="BilAc:Na_symport/Acr3"/>
</dbReference>
<name>A0A437GV38_9SPHN</name>
<feature type="transmembrane region" description="Helical" evidence="5">
    <location>
        <begin position="5"/>
        <end position="22"/>
    </location>
</feature>
<keyword evidence="4 5" id="KW-0472">Membrane</keyword>
<keyword evidence="2 5" id="KW-0812">Transmembrane</keyword>
<dbReference type="Pfam" id="PF01758">
    <property type="entry name" value="SBF"/>
    <property type="match status" value="1"/>
</dbReference>
<evidence type="ECO:0000313" key="7">
    <source>
        <dbReference type="Proteomes" id="UP000283003"/>
    </source>
</evidence>
<feature type="transmembrane region" description="Helical" evidence="5">
    <location>
        <begin position="73"/>
        <end position="95"/>
    </location>
</feature>